<dbReference type="AlphaFoldDB" id="A0A9N7YI53"/>
<evidence type="ECO:0000313" key="2">
    <source>
        <dbReference type="EMBL" id="CAB1432345.1"/>
    </source>
</evidence>
<comment type="caution">
    <text evidence="2">The sequence shown here is derived from an EMBL/GenBank/DDBJ whole genome shotgun (WGS) entry which is preliminary data.</text>
</comment>
<gene>
    <name evidence="2" type="ORF">PLEPLA_LOCUS20408</name>
</gene>
<dbReference type="Proteomes" id="UP001153269">
    <property type="component" value="Unassembled WGS sequence"/>
</dbReference>
<name>A0A9N7YI53_PLEPL</name>
<evidence type="ECO:0000256" key="1">
    <source>
        <dbReference type="SAM" id="MobiDB-lite"/>
    </source>
</evidence>
<feature type="region of interest" description="Disordered" evidence="1">
    <location>
        <begin position="1"/>
        <end position="43"/>
    </location>
</feature>
<proteinExistence type="predicted"/>
<dbReference type="EMBL" id="CADEAL010001429">
    <property type="protein sequence ID" value="CAB1432345.1"/>
    <property type="molecule type" value="Genomic_DNA"/>
</dbReference>
<organism evidence="2 3">
    <name type="scientific">Pleuronectes platessa</name>
    <name type="common">European plaice</name>
    <dbReference type="NCBI Taxonomy" id="8262"/>
    <lineage>
        <taxon>Eukaryota</taxon>
        <taxon>Metazoa</taxon>
        <taxon>Chordata</taxon>
        <taxon>Craniata</taxon>
        <taxon>Vertebrata</taxon>
        <taxon>Euteleostomi</taxon>
        <taxon>Actinopterygii</taxon>
        <taxon>Neopterygii</taxon>
        <taxon>Teleostei</taxon>
        <taxon>Neoteleostei</taxon>
        <taxon>Acanthomorphata</taxon>
        <taxon>Carangaria</taxon>
        <taxon>Pleuronectiformes</taxon>
        <taxon>Pleuronectoidei</taxon>
        <taxon>Pleuronectidae</taxon>
        <taxon>Pleuronectes</taxon>
    </lineage>
</organism>
<keyword evidence="3" id="KW-1185">Reference proteome</keyword>
<accession>A0A9N7YI53</accession>
<evidence type="ECO:0000313" key="3">
    <source>
        <dbReference type="Proteomes" id="UP001153269"/>
    </source>
</evidence>
<protein>
    <submittedName>
        <fullName evidence="2">Uncharacterized protein</fullName>
    </submittedName>
</protein>
<sequence length="121" mass="13554">MKSFVQRTTRATQKCNWQRKGSRQPGPQLRLTAAGGKPQTETLTSTKTPEWIWIRREFTDRSFDWLLYNNTQNKHGASLCFLRVSVPRAACRGHAACTSIRVNQCPDGRALCSCPESGALG</sequence>
<feature type="compositionally biased region" description="Polar residues" evidence="1">
    <location>
        <begin position="1"/>
        <end position="16"/>
    </location>
</feature>
<reference evidence="2" key="1">
    <citation type="submission" date="2020-03" db="EMBL/GenBank/DDBJ databases">
        <authorList>
            <person name="Weist P."/>
        </authorList>
    </citation>
    <scope>NUCLEOTIDE SEQUENCE</scope>
</reference>